<reference evidence="1" key="1">
    <citation type="submission" date="2020-03" db="EMBL/GenBank/DDBJ databases">
        <authorList>
            <person name="Zhang R."/>
        </authorList>
    </citation>
    <scope>NUCLEOTIDE SEQUENCE</scope>
</reference>
<dbReference type="EMBL" id="GILB01004936">
    <property type="protein sequence ID" value="NUU85269.1"/>
    <property type="molecule type" value="Transcribed_RNA"/>
</dbReference>
<sequence length="119" mass="13454">MLCKWLEAGYFTATSHALLISLEPTAKLFPFAIVAITANNHHCHNKQYGEFNSIRRKGIGSENGNGELEREPVGRELHRIAWDMWGQSLPSPSPFLTIITLRVCVVVKFEFILSEIGRE</sequence>
<proteinExistence type="predicted"/>
<accession>A0A6M2EPL0</accession>
<dbReference type="AlphaFoldDB" id="A0A6M2EPL0"/>
<protein>
    <submittedName>
        <fullName evidence="1">Uncharacterized protein</fullName>
    </submittedName>
</protein>
<evidence type="ECO:0000313" key="1">
    <source>
        <dbReference type="EMBL" id="NUU85269.1"/>
    </source>
</evidence>
<name>A0A6M2EPL0_9ROSI</name>
<organism evidence="1">
    <name type="scientific">Populus davidiana</name>
    <dbReference type="NCBI Taxonomy" id="266767"/>
    <lineage>
        <taxon>Eukaryota</taxon>
        <taxon>Viridiplantae</taxon>
        <taxon>Streptophyta</taxon>
        <taxon>Embryophyta</taxon>
        <taxon>Tracheophyta</taxon>
        <taxon>Spermatophyta</taxon>
        <taxon>Magnoliopsida</taxon>
        <taxon>eudicotyledons</taxon>
        <taxon>Gunneridae</taxon>
        <taxon>Pentapetalae</taxon>
        <taxon>rosids</taxon>
        <taxon>fabids</taxon>
        <taxon>Malpighiales</taxon>
        <taxon>Salicaceae</taxon>
        <taxon>Saliceae</taxon>
        <taxon>Populus</taxon>
    </lineage>
</organism>